<reference evidence="2 3" key="1">
    <citation type="submission" date="2019-11" db="EMBL/GenBank/DDBJ databases">
        <title>Genome sequences of 17 halophilic strains isolated from different environments.</title>
        <authorList>
            <person name="Furrow R.E."/>
        </authorList>
    </citation>
    <scope>NUCLEOTIDE SEQUENCE [LARGE SCALE GENOMIC DNA]</scope>
    <source>
        <strain evidence="2 3">22511_23_Filter</strain>
    </source>
</reference>
<evidence type="ECO:0000313" key="2">
    <source>
        <dbReference type="EMBL" id="MYL21146.1"/>
    </source>
</evidence>
<dbReference type="PANTHER" id="PTHR37304">
    <property type="entry name" value="MEMBRANE PROTEIN-RELATED"/>
    <property type="match status" value="1"/>
</dbReference>
<name>A0A845DUR4_9BACI</name>
<dbReference type="EMBL" id="WMET01000003">
    <property type="protein sequence ID" value="MYL21146.1"/>
    <property type="molecule type" value="Genomic_DNA"/>
</dbReference>
<feature type="transmembrane region" description="Helical" evidence="1">
    <location>
        <begin position="46"/>
        <end position="64"/>
    </location>
</feature>
<protein>
    <submittedName>
        <fullName evidence="2">DUF378 domain-containing protein</fullName>
    </submittedName>
</protein>
<dbReference type="InterPro" id="IPR007211">
    <property type="entry name" value="DUF378"/>
</dbReference>
<sequence>MSWIQRTALLLIIVGAVNWGLIGLFQYDLVAGLFGGGEQSAVLSRLIYTAVGISGLIAISLYFIPAAQNSDVKADAAVEHE</sequence>
<dbReference type="RefSeq" id="WP_160838544.1">
    <property type="nucleotide sequence ID" value="NZ_WMET01000003.1"/>
</dbReference>
<proteinExistence type="predicted"/>
<keyword evidence="1" id="KW-1133">Transmembrane helix</keyword>
<dbReference type="Pfam" id="PF04070">
    <property type="entry name" value="DUF378"/>
    <property type="match status" value="1"/>
</dbReference>
<accession>A0A845DUR4</accession>
<dbReference type="AlphaFoldDB" id="A0A845DUR4"/>
<dbReference type="OrthoDB" id="9812136at2"/>
<evidence type="ECO:0000313" key="3">
    <source>
        <dbReference type="Proteomes" id="UP000460949"/>
    </source>
</evidence>
<keyword evidence="1" id="KW-0472">Membrane</keyword>
<evidence type="ECO:0000256" key="1">
    <source>
        <dbReference type="SAM" id="Phobius"/>
    </source>
</evidence>
<dbReference type="Proteomes" id="UP000460949">
    <property type="component" value="Unassembled WGS sequence"/>
</dbReference>
<keyword evidence="1" id="KW-0812">Transmembrane</keyword>
<feature type="transmembrane region" description="Helical" evidence="1">
    <location>
        <begin position="7"/>
        <end position="26"/>
    </location>
</feature>
<dbReference type="PANTHER" id="PTHR37304:SF1">
    <property type="entry name" value="MEMBRANE PROTEIN"/>
    <property type="match status" value="1"/>
</dbReference>
<comment type="caution">
    <text evidence="2">The sequence shown here is derived from an EMBL/GenBank/DDBJ whole genome shotgun (WGS) entry which is preliminary data.</text>
</comment>
<organism evidence="2 3">
    <name type="scientific">Halobacillus litoralis</name>
    <dbReference type="NCBI Taxonomy" id="45668"/>
    <lineage>
        <taxon>Bacteria</taxon>
        <taxon>Bacillati</taxon>
        <taxon>Bacillota</taxon>
        <taxon>Bacilli</taxon>
        <taxon>Bacillales</taxon>
        <taxon>Bacillaceae</taxon>
        <taxon>Halobacillus</taxon>
    </lineage>
</organism>
<gene>
    <name evidence="2" type="ORF">GLW04_14675</name>
</gene>